<feature type="region of interest" description="Disordered" evidence="1">
    <location>
        <begin position="28"/>
        <end position="47"/>
    </location>
</feature>
<dbReference type="OrthoDB" id="3650821at2759"/>
<evidence type="ECO:0000313" key="3">
    <source>
        <dbReference type="Proteomes" id="UP000825890"/>
    </source>
</evidence>
<dbReference type="GeneID" id="68287537"/>
<dbReference type="PANTHER" id="PTHR47048">
    <property type="entry name" value="PROTEIN SCAF11"/>
    <property type="match status" value="1"/>
</dbReference>
<gene>
    <name evidence="2" type="ORF">CKM354_000196200</name>
</gene>
<comment type="caution">
    <text evidence="2">The sequence shown here is derived from an EMBL/GenBank/DDBJ whole genome shotgun (WGS) entry which is preliminary data.</text>
</comment>
<evidence type="ECO:0000256" key="1">
    <source>
        <dbReference type="SAM" id="MobiDB-lite"/>
    </source>
</evidence>
<dbReference type="RefSeq" id="XP_044653033.1">
    <property type="nucleotide sequence ID" value="XM_044797098.1"/>
</dbReference>
<sequence length="450" mass="52473">MSRNHYRDELSQAESSIETLTASISLHDTRIEHRRSRRDRQRREHERDQELMQLLQEKAAIEDLLERARDRAARAMREIHAEEARERSRRRMSFDTTETTFVVNDNIFPTPRDFETGGNSYSYLRPIYEERRPAYEGPRPRYEERRPDYARDILPTRSPYEEPAPRSHRSRHGNYDGPDDYPPFPPQNFRREEARSSSHRSRQQEARPAPSRDARQGEPQSRSQRSRHGDHLRPDDIPRGEEHRSSSHRSRQEESRSSHHESRSGSHRSRHDDDRQSRSDHSRREESRSHSDRSRKDGAPRTSTHHKTSSSSQRNDKPSSSSRSHTKRQTSSRTAQQPTQYATGLDLMTWYASLTTALSSDSIPKLTKFPYPPVTPCTTADCTSSFALDRLNPACDCSIKNTFRTLKVDPSKEKRRFHPDKFSAVQDSKKREEMQNAAREVFVVLGGMSK</sequence>
<feature type="compositionally biased region" description="Basic and acidic residues" evidence="1">
    <location>
        <begin position="135"/>
        <end position="151"/>
    </location>
</feature>
<dbReference type="GO" id="GO:0003723">
    <property type="term" value="F:RNA binding"/>
    <property type="evidence" value="ECO:0007669"/>
    <property type="project" value="TreeGrafter"/>
</dbReference>
<dbReference type="PANTHER" id="PTHR47048:SF1">
    <property type="entry name" value="PROTEIN SCAF11"/>
    <property type="match status" value="1"/>
</dbReference>
<accession>A0A9P3C986</accession>
<feature type="region of interest" description="Disordered" evidence="1">
    <location>
        <begin position="135"/>
        <end position="340"/>
    </location>
</feature>
<protein>
    <recommendedName>
        <fullName evidence="4">J domain-containing protein</fullName>
    </recommendedName>
</protein>
<proteinExistence type="predicted"/>
<feature type="compositionally biased region" description="Basic and acidic residues" evidence="1">
    <location>
        <begin position="189"/>
        <end position="216"/>
    </location>
</feature>
<keyword evidence="3" id="KW-1185">Reference proteome</keyword>
<feature type="compositionally biased region" description="Basic and acidic residues" evidence="1">
    <location>
        <begin position="1"/>
        <end position="10"/>
    </location>
</feature>
<feature type="compositionally biased region" description="Basic and acidic residues" evidence="1">
    <location>
        <begin position="227"/>
        <end position="299"/>
    </location>
</feature>
<dbReference type="Proteomes" id="UP000825890">
    <property type="component" value="Unassembled WGS sequence"/>
</dbReference>
<dbReference type="AlphaFoldDB" id="A0A9P3C986"/>
<feature type="region of interest" description="Disordered" evidence="1">
    <location>
        <begin position="1"/>
        <end position="21"/>
    </location>
</feature>
<dbReference type="GO" id="GO:0000245">
    <property type="term" value="P:spliceosomal complex assembly"/>
    <property type="evidence" value="ECO:0007669"/>
    <property type="project" value="TreeGrafter"/>
</dbReference>
<organism evidence="2 3">
    <name type="scientific">Cercospora kikuchii</name>
    <dbReference type="NCBI Taxonomy" id="84275"/>
    <lineage>
        <taxon>Eukaryota</taxon>
        <taxon>Fungi</taxon>
        <taxon>Dikarya</taxon>
        <taxon>Ascomycota</taxon>
        <taxon>Pezizomycotina</taxon>
        <taxon>Dothideomycetes</taxon>
        <taxon>Dothideomycetidae</taxon>
        <taxon>Mycosphaerellales</taxon>
        <taxon>Mycosphaerellaceae</taxon>
        <taxon>Cercospora</taxon>
    </lineage>
</organism>
<evidence type="ECO:0000313" key="2">
    <source>
        <dbReference type="EMBL" id="GIZ38546.1"/>
    </source>
</evidence>
<feature type="compositionally biased region" description="Polar residues" evidence="1">
    <location>
        <begin position="331"/>
        <end position="340"/>
    </location>
</feature>
<name>A0A9P3C986_9PEZI</name>
<reference evidence="2 3" key="1">
    <citation type="submission" date="2021-01" db="EMBL/GenBank/DDBJ databases">
        <title>Cercospora kikuchii MAFF 305040 whole genome shotgun sequence.</title>
        <authorList>
            <person name="Kashiwa T."/>
            <person name="Suzuki T."/>
        </authorList>
    </citation>
    <scope>NUCLEOTIDE SEQUENCE [LARGE SCALE GENOMIC DNA]</scope>
    <source>
        <strain evidence="2 3">MAFF 305040</strain>
    </source>
</reference>
<evidence type="ECO:0008006" key="4">
    <source>
        <dbReference type="Google" id="ProtNLM"/>
    </source>
</evidence>
<feature type="compositionally biased region" description="Polar residues" evidence="1">
    <location>
        <begin position="12"/>
        <end position="21"/>
    </location>
</feature>
<dbReference type="EMBL" id="BOLY01000001">
    <property type="protein sequence ID" value="GIZ38546.1"/>
    <property type="molecule type" value="Genomic_DNA"/>
</dbReference>